<evidence type="ECO:0000313" key="2">
    <source>
        <dbReference type="EMBL" id="MBP1889349.1"/>
    </source>
</evidence>
<accession>A0ABS4EZC9</accession>
<organism evidence="2 3">
    <name type="scientific">Clostridium moniliforme</name>
    <dbReference type="NCBI Taxonomy" id="39489"/>
    <lineage>
        <taxon>Bacteria</taxon>
        <taxon>Bacillati</taxon>
        <taxon>Bacillota</taxon>
        <taxon>Clostridia</taxon>
        <taxon>Eubacteriales</taxon>
        <taxon>Clostridiaceae</taxon>
        <taxon>Clostridium</taxon>
    </lineage>
</organism>
<feature type="transmembrane region" description="Helical" evidence="1">
    <location>
        <begin position="73"/>
        <end position="91"/>
    </location>
</feature>
<protein>
    <submittedName>
        <fullName evidence="2">Membrane protein YhfC</fullName>
    </submittedName>
</protein>
<reference evidence="2 3" key="1">
    <citation type="submission" date="2021-03" db="EMBL/GenBank/DDBJ databases">
        <title>Genomic Encyclopedia of Type Strains, Phase IV (KMG-IV): sequencing the most valuable type-strain genomes for metagenomic binning, comparative biology and taxonomic classification.</title>
        <authorList>
            <person name="Goeker M."/>
        </authorList>
    </citation>
    <scope>NUCLEOTIDE SEQUENCE [LARGE SCALE GENOMIC DNA]</scope>
    <source>
        <strain evidence="2 3">DSM 3984</strain>
    </source>
</reference>
<keyword evidence="1" id="KW-0472">Membrane</keyword>
<dbReference type="RefSeq" id="WP_209796054.1">
    <property type="nucleotide sequence ID" value="NZ_JAGGJZ010000002.1"/>
</dbReference>
<dbReference type="InterPro" id="IPR011397">
    <property type="entry name" value="YhfC"/>
</dbReference>
<feature type="transmembrane region" description="Helical" evidence="1">
    <location>
        <begin position="224"/>
        <end position="243"/>
    </location>
</feature>
<keyword evidence="1" id="KW-1133">Transmembrane helix</keyword>
<feature type="transmembrane region" description="Helical" evidence="1">
    <location>
        <begin position="35"/>
        <end position="53"/>
    </location>
</feature>
<name>A0ABS4EZC9_9CLOT</name>
<gene>
    <name evidence="2" type="ORF">J2Z53_000930</name>
</gene>
<feature type="transmembrane region" description="Helical" evidence="1">
    <location>
        <begin position="175"/>
        <end position="192"/>
    </location>
</feature>
<dbReference type="PIRSF" id="PIRSF033101">
    <property type="entry name" value="UCP033101"/>
    <property type="match status" value="1"/>
</dbReference>
<keyword evidence="3" id="KW-1185">Reference proteome</keyword>
<dbReference type="Pfam" id="PF10086">
    <property type="entry name" value="YhfC"/>
    <property type="match status" value="1"/>
</dbReference>
<dbReference type="EMBL" id="JAGGJZ010000002">
    <property type="protein sequence ID" value="MBP1889349.1"/>
    <property type="molecule type" value="Genomic_DNA"/>
</dbReference>
<proteinExistence type="predicted"/>
<sequence length="255" mass="28577">MKFTALMICFFINIIISFGIPIGAFIYFIVKRKRCIKPFIVGIIVFLITQVFLRIPLLQNVLINMDWYNNLSVFYPVLYALFLGITAGIFEEGGRYLGFKLALKNNRRWIDGIAFGFGHGGIESILIVGLSSIKNLITLISLNNGAYLGGNAESLKSLYLELSNINVLFGGIERISAIIIHIGLTLIVLYGINKKQIRYLILAIIIHGAIDFMSGIFVMSGMSIVFSELLIGTFDLGLLIFTIKSRKLFKNLKMF</sequence>
<dbReference type="Proteomes" id="UP000783390">
    <property type="component" value="Unassembled WGS sequence"/>
</dbReference>
<keyword evidence="1" id="KW-0812">Transmembrane</keyword>
<evidence type="ECO:0000256" key="1">
    <source>
        <dbReference type="SAM" id="Phobius"/>
    </source>
</evidence>
<comment type="caution">
    <text evidence="2">The sequence shown here is derived from an EMBL/GenBank/DDBJ whole genome shotgun (WGS) entry which is preliminary data.</text>
</comment>
<evidence type="ECO:0000313" key="3">
    <source>
        <dbReference type="Proteomes" id="UP000783390"/>
    </source>
</evidence>
<feature type="transmembrane region" description="Helical" evidence="1">
    <location>
        <begin position="199"/>
        <end position="218"/>
    </location>
</feature>
<feature type="transmembrane region" description="Helical" evidence="1">
    <location>
        <begin position="6"/>
        <end position="28"/>
    </location>
</feature>